<proteinExistence type="inferred from homology"/>
<protein>
    <recommendedName>
        <fullName evidence="5">Tripartite-type tricarboxylate transporter, receptor component TctC</fullName>
    </recommendedName>
</protein>
<dbReference type="InterPro" id="IPR042100">
    <property type="entry name" value="Bug_dom1"/>
</dbReference>
<evidence type="ECO:0000256" key="2">
    <source>
        <dbReference type="SAM" id="SignalP"/>
    </source>
</evidence>
<keyword evidence="2" id="KW-0732">Signal</keyword>
<evidence type="ECO:0000313" key="3">
    <source>
        <dbReference type="EMBL" id="MRD46055.1"/>
    </source>
</evidence>
<dbReference type="SUPFAM" id="SSF53850">
    <property type="entry name" value="Periplasmic binding protein-like II"/>
    <property type="match status" value="1"/>
</dbReference>
<dbReference type="Pfam" id="PF03401">
    <property type="entry name" value="TctC"/>
    <property type="match status" value="1"/>
</dbReference>
<gene>
    <name evidence="3" type="ORF">GHT07_02100</name>
</gene>
<dbReference type="PANTHER" id="PTHR42928">
    <property type="entry name" value="TRICARBOXYLATE-BINDING PROTEIN"/>
    <property type="match status" value="1"/>
</dbReference>
<reference evidence="3 4" key="1">
    <citation type="submission" date="2019-11" db="EMBL/GenBank/DDBJ databases">
        <title>Caenimonas koreensis gen. nov., sp. nov., isolated from activated sludge.</title>
        <authorList>
            <person name="Seung H.R."/>
        </authorList>
    </citation>
    <scope>NUCLEOTIDE SEQUENCE [LARGE SCALE GENOMIC DNA]</scope>
    <source>
        <strain evidence="3 4">EMB320</strain>
    </source>
</reference>
<dbReference type="OrthoDB" id="8891061at2"/>
<feature type="chain" id="PRO_5032512051" description="Tripartite-type tricarboxylate transporter, receptor component TctC" evidence="2">
    <location>
        <begin position="30"/>
        <end position="324"/>
    </location>
</feature>
<keyword evidence="4" id="KW-1185">Reference proteome</keyword>
<evidence type="ECO:0000313" key="4">
    <source>
        <dbReference type="Proteomes" id="UP000487350"/>
    </source>
</evidence>
<dbReference type="Proteomes" id="UP000487350">
    <property type="component" value="Unassembled WGS sequence"/>
</dbReference>
<feature type="signal peptide" evidence="2">
    <location>
        <begin position="1"/>
        <end position="29"/>
    </location>
</feature>
<dbReference type="Gene3D" id="3.40.190.150">
    <property type="entry name" value="Bordetella uptake gene, domain 1"/>
    <property type="match status" value="1"/>
</dbReference>
<dbReference type="CDD" id="cd07012">
    <property type="entry name" value="PBP2_Bug_TTT"/>
    <property type="match status" value="1"/>
</dbReference>
<comment type="caution">
    <text evidence="3">The sequence shown here is derived from an EMBL/GenBank/DDBJ whole genome shotgun (WGS) entry which is preliminary data.</text>
</comment>
<dbReference type="InterPro" id="IPR005064">
    <property type="entry name" value="BUG"/>
</dbReference>
<organism evidence="3 4">
    <name type="scientific">Caenimonas koreensis DSM 17982</name>
    <dbReference type="NCBI Taxonomy" id="1121255"/>
    <lineage>
        <taxon>Bacteria</taxon>
        <taxon>Pseudomonadati</taxon>
        <taxon>Pseudomonadota</taxon>
        <taxon>Betaproteobacteria</taxon>
        <taxon>Burkholderiales</taxon>
        <taxon>Comamonadaceae</taxon>
        <taxon>Caenimonas</taxon>
    </lineage>
</organism>
<dbReference type="Gene3D" id="3.40.190.10">
    <property type="entry name" value="Periplasmic binding protein-like II"/>
    <property type="match status" value="1"/>
</dbReference>
<evidence type="ECO:0000256" key="1">
    <source>
        <dbReference type="ARBA" id="ARBA00006987"/>
    </source>
</evidence>
<sequence>MKLLRMKLHLLLACSLGLTVGVMATPAIAQSDAPIRLVVPTTAGGPLDVVARVLAGAIARNTKETVFVENRPGAGGVIGTDYVAKAPPDGRTVLLMSGFVVTNTVLYKVAYDPMRDLVPVIKLGKASMVMLARKGLEARAPQDLQRAAAARRGGLNCGAPPGEMALACEQLKQALGGAVVTVPYPGVAPAVNALAAGQIDVMLAPYDAAVPWADGERILPIATTGAAPLMAPFDRLPQLRETWPGFVVDGMIGIMAPAGTPPDVVRRLNRDFALASKDPKMRELMLARGSSVEEDTSPEKLASALADRLAYYRRLAQSLGLKPE</sequence>
<comment type="similarity">
    <text evidence="1">Belongs to the UPF0065 (bug) family.</text>
</comment>
<accession>A0A844APN7</accession>
<dbReference type="AlphaFoldDB" id="A0A844APN7"/>
<dbReference type="PIRSF" id="PIRSF017082">
    <property type="entry name" value="YflP"/>
    <property type="match status" value="1"/>
</dbReference>
<dbReference type="PANTHER" id="PTHR42928:SF5">
    <property type="entry name" value="BLR1237 PROTEIN"/>
    <property type="match status" value="1"/>
</dbReference>
<dbReference type="EMBL" id="WJBU01000002">
    <property type="protein sequence ID" value="MRD46055.1"/>
    <property type="molecule type" value="Genomic_DNA"/>
</dbReference>
<evidence type="ECO:0008006" key="5">
    <source>
        <dbReference type="Google" id="ProtNLM"/>
    </source>
</evidence>
<name>A0A844APN7_9BURK</name>